<feature type="region of interest" description="Disordered" evidence="1">
    <location>
        <begin position="80"/>
        <end position="99"/>
    </location>
</feature>
<dbReference type="RefSeq" id="XP_026089053.1">
    <property type="nucleotide sequence ID" value="XM_026233268.1"/>
</dbReference>
<proteinExistence type="predicted"/>
<dbReference type="OrthoDB" id="191995at2759"/>
<dbReference type="Proteomes" id="UP000515129">
    <property type="component" value="Chromosome 4"/>
</dbReference>
<protein>
    <submittedName>
        <fullName evidence="3">Cysteine-rich DPF motif domain-containing protein 1-like</fullName>
    </submittedName>
</protein>
<sequence>MGRRGCAARESHGNRNLLNVYEGCALVVFTCELCELSSTFSFKDQKPPNTSNDSGTLFHTFLDPFHFPKWLLEECYGKKDPFSSEREKDPPSLPLCSKF</sequence>
<keyword evidence="2" id="KW-1185">Reference proteome</keyword>
<accession>A0A6P6LXA0</accession>
<dbReference type="AlphaFoldDB" id="A0A6P6LXA0"/>
<evidence type="ECO:0000313" key="2">
    <source>
        <dbReference type="Proteomes" id="UP000515129"/>
    </source>
</evidence>
<dbReference type="KEGG" id="caua:113063095"/>
<dbReference type="GeneID" id="113063095"/>
<evidence type="ECO:0000313" key="3">
    <source>
        <dbReference type="RefSeq" id="XP_026089053.1"/>
    </source>
</evidence>
<reference evidence="3" key="1">
    <citation type="submission" date="2025-08" db="UniProtKB">
        <authorList>
            <consortium name="RefSeq"/>
        </authorList>
    </citation>
    <scope>IDENTIFICATION</scope>
    <source>
        <strain evidence="3">Wakin</strain>
        <tissue evidence="3">Muscle</tissue>
    </source>
</reference>
<gene>
    <name evidence="3" type="primary">LOC113063095</name>
</gene>
<feature type="compositionally biased region" description="Basic and acidic residues" evidence="1">
    <location>
        <begin position="80"/>
        <end position="90"/>
    </location>
</feature>
<organism evidence="2 3">
    <name type="scientific">Carassius auratus</name>
    <name type="common">Goldfish</name>
    <dbReference type="NCBI Taxonomy" id="7957"/>
    <lineage>
        <taxon>Eukaryota</taxon>
        <taxon>Metazoa</taxon>
        <taxon>Chordata</taxon>
        <taxon>Craniata</taxon>
        <taxon>Vertebrata</taxon>
        <taxon>Euteleostomi</taxon>
        <taxon>Actinopterygii</taxon>
        <taxon>Neopterygii</taxon>
        <taxon>Teleostei</taxon>
        <taxon>Ostariophysi</taxon>
        <taxon>Cypriniformes</taxon>
        <taxon>Cyprinidae</taxon>
        <taxon>Cyprininae</taxon>
        <taxon>Carassius</taxon>
    </lineage>
</organism>
<name>A0A6P6LXA0_CARAU</name>
<evidence type="ECO:0000256" key="1">
    <source>
        <dbReference type="SAM" id="MobiDB-lite"/>
    </source>
</evidence>